<dbReference type="InterPro" id="IPR026325">
    <property type="entry name" value="DUF932"/>
</dbReference>
<dbReference type="SUPFAM" id="SSF51161">
    <property type="entry name" value="Trimeric LpxA-like enzymes"/>
    <property type="match status" value="1"/>
</dbReference>
<protein>
    <submittedName>
        <fullName evidence="1">Uncharacterized protein</fullName>
    </submittedName>
</protein>
<dbReference type="Gene3D" id="1.10.10.2830">
    <property type="match status" value="1"/>
</dbReference>
<dbReference type="Proteomes" id="UP001497444">
    <property type="component" value="Unassembled WGS sequence"/>
</dbReference>
<organism evidence="1 2">
    <name type="scientific">Sphagnum jensenii</name>
    <dbReference type="NCBI Taxonomy" id="128206"/>
    <lineage>
        <taxon>Eukaryota</taxon>
        <taxon>Viridiplantae</taxon>
        <taxon>Streptophyta</taxon>
        <taxon>Embryophyta</taxon>
        <taxon>Bryophyta</taxon>
        <taxon>Sphagnophytina</taxon>
        <taxon>Sphagnopsida</taxon>
        <taxon>Sphagnales</taxon>
        <taxon>Sphagnaceae</taxon>
        <taxon>Sphagnum</taxon>
    </lineage>
</organism>
<dbReference type="InterPro" id="IPR011004">
    <property type="entry name" value="Trimer_LpxA-like_sf"/>
</dbReference>
<evidence type="ECO:0000313" key="2">
    <source>
        <dbReference type="Proteomes" id="UP001497444"/>
    </source>
</evidence>
<dbReference type="Gene3D" id="2.160.10.10">
    <property type="entry name" value="Hexapeptide repeat proteins"/>
    <property type="match status" value="1"/>
</dbReference>
<gene>
    <name evidence="1" type="ORF">CSSPJE1EN1_LOCUS25383</name>
</gene>
<dbReference type="EMBL" id="CAXAQS010000080">
    <property type="protein sequence ID" value="CAK9250005.1"/>
    <property type="molecule type" value="Genomic_DNA"/>
</dbReference>
<evidence type="ECO:0000313" key="1">
    <source>
        <dbReference type="EMBL" id="CAK9250005.1"/>
    </source>
</evidence>
<keyword evidence="2" id="KW-1185">Reference proteome</keyword>
<sequence>MSAAIGAGKAEFSLKHSAKWTPDRAEEAKTALGIAMEQIQALNAAATKLADVNIDHSDWLDFMSKLMGADSVIDPKSAELTRVAQDIQDATLMSPGASLTSAKGTLWGAVNGITYYTDHMRGRTQDNRLVSAWFGDSDLLKRRAMSTALEMAAIALAKVSGSAVVSDYAEVSDSAKVSGSAKVYGYAKVSGHAEVSGEAVVSDSALVYGYAEVSDSAVVRGYAEVSGHAKVSGEAVVSDSAVVTDNAEVSGHAKVSGSAVPSARNIGFDRRWHRDSCYSARLVKADNEANRVLLALTANTGKPLTKWEVGRAYKRLEGYGWSYEAIGNKVGQSARYVRESIELSESPHDVQEMLSVGIITPRVALNAVRATEVPLPVYSKIKLRKPWPTVKQSSKPRASPKNKSL</sequence>
<dbReference type="Pfam" id="PF06067">
    <property type="entry name" value="DUF932"/>
    <property type="match status" value="1"/>
</dbReference>
<dbReference type="SUPFAM" id="SSF109709">
    <property type="entry name" value="KorB DNA-binding domain-like"/>
    <property type="match status" value="1"/>
</dbReference>
<proteinExistence type="predicted"/>
<name>A0ABP0VAQ7_9BRYO</name>
<reference evidence="1" key="1">
    <citation type="submission" date="2024-02" db="EMBL/GenBank/DDBJ databases">
        <authorList>
            <consortium name="ELIXIR-Norway"/>
            <consortium name="Elixir Norway"/>
        </authorList>
    </citation>
    <scope>NUCLEOTIDE SEQUENCE</scope>
</reference>
<comment type="caution">
    <text evidence="1">The sequence shown here is derived from an EMBL/GenBank/DDBJ whole genome shotgun (WGS) entry which is preliminary data.</text>
</comment>
<accession>A0ABP0VAQ7</accession>